<keyword evidence="2 4" id="KW-0067">ATP-binding</keyword>
<comment type="caution">
    <text evidence="4">The sequence shown here is derived from an EMBL/GenBank/DDBJ whole genome shotgun (WGS) entry which is preliminary data.</text>
</comment>
<dbReference type="AlphaFoldDB" id="K1SKE2"/>
<dbReference type="InterPro" id="IPR050107">
    <property type="entry name" value="ABC_carbohydrate_import_ATPase"/>
</dbReference>
<dbReference type="GO" id="GO:0016887">
    <property type="term" value="F:ATP hydrolysis activity"/>
    <property type="evidence" value="ECO:0007669"/>
    <property type="project" value="InterPro"/>
</dbReference>
<dbReference type="EMBL" id="AJWY01010882">
    <property type="protein sequence ID" value="EKC54290.1"/>
    <property type="molecule type" value="Genomic_DNA"/>
</dbReference>
<name>K1SKE2_9ZZZZ</name>
<dbReference type="Pfam" id="PF00005">
    <property type="entry name" value="ABC_tran"/>
    <property type="match status" value="1"/>
</dbReference>
<dbReference type="Gene3D" id="3.40.50.300">
    <property type="entry name" value="P-loop containing nucleotide triphosphate hydrolases"/>
    <property type="match status" value="1"/>
</dbReference>
<dbReference type="PANTHER" id="PTHR43790:SF4">
    <property type="entry name" value="GUANOSINE IMPORT ATP-BINDING PROTEIN NUPO"/>
    <property type="match status" value="1"/>
</dbReference>
<dbReference type="GO" id="GO:0005524">
    <property type="term" value="F:ATP binding"/>
    <property type="evidence" value="ECO:0007669"/>
    <property type="project" value="UniProtKB-KW"/>
</dbReference>
<reference evidence="4" key="1">
    <citation type="journal article" date="2013" name="Environ. Microbiol.">
        <title>Microbiota from the distal guts of lean and obese adolescents exhibit partial functional redundancy besides clear differences in community structure.</title>
        <authorList>
            <person name="Ferrer M."/>
            <person name="Ruiz A."/>
            <person name="Lanza F."/>
            <person name="Haange S.B."/>
            <person name="Oberbach A."/>
            <person name="Till H."/>
            <person name="Bargiela R."/>
            <person name="Campoy C."/>
            <person name="Segura M.T."/>
            <person name="Richter M."/>
            <person name="von Bergen M."/>
            <person name="Seifert J."/>
            <person name="Suarez A."/>
        </authorList>
    </citation>
    <scope>NUCLEOTIDE SEQUENCE</scope>
</reference>
<evidence type="ECO:0000259" key="3">
    <source>
        <dbReference type="Pfam" id="PF00005"/>
    </source>
</evidence>
<evidence type="ECO:0000256" key="1">
    <source>
        <dbReference type="ARBA" id="ARBA00022741"/>
    </source>
</evidence>
<organism evidence="4">
    <name type="scientific">human gut metagenome</name>
    <dbReference type="NCBI Taxonomy" id="408170"/>
    <lineage>
        <taxon>unclassified sequences</taxon>
        <taxon>metagenomes</taxon>
        <taxon>organismal metagenomes</taxon>
    </lineage>
</organism>
<feature type="non-terminal residue" evidence="4">
    <location>
        <position position="62"/>
    </location>
</feature>
<dbReference type="InterPro" id="IPR003439">
    <property type="entry name" value="ABC_transporter-like_ATP-bd"/>
</dbReference>
<proteinExistence type="predicted"/>
<dbReference type="SUPFAM" id="SSF52540">
    <property type="entry name" value="P-loop containing nucleoside triphosphate hydrolases"/>
    <property type="match status" value="1"/>
</dbReference>
<feature type="domain" description="ABC transporter" evidence="3">
    <location>
        <begin position="2"/>
        <end position="52"/>
    </location>
</feature>
<evidence type="ECO:0000256" key="2">
    <source>
        <dbReference type="ARBA" id="ARBA00022840"/>
    </source>
</evidence>
<gene>
    <name evidence="4" type="ORF">LEA_15931</name>
</gene>
<sequence>MAIMGIYKPDAGEILVNGEPVHISDPREANRLGIGMVHQHFKLVHNFTVAENIVLGAEPGNG</sequence>
<evidence type="ECO:0000313" key="4">
    <source>
        <dbReference type="EMBL" id="EKC54290.1"/>
    </source>
</evidence>
<keyword evidence="1" id="KW-0547">Nucleotide-binding</keyword>
<dbReference type="InterPro" id="IPR027417">
    <property type="entry name" value="P-loop_NTPase"/>
</dbReference>
<dbReference type="PANTHER" id="PTHR43790">
    <property type="entry name" value="CARBOHYDRATE TRANSPORT ATP-BINDING PROTEIN MG119-RELATED"/>
    <property type="match status" value="1"/>
</dbReference>
<accession>K1SKE2</accession>
<protein>
    <submittedName>
        <fullName evidence="4">ABC transporter, ATP-binding protein</fullName>
    </submittedName>
</protein>